<evidence type="ECO:0000256" key="2">
    <source>
        <dbReference type="ARBA" id="ARBA00022980"/>
    </source>
</evidence>
<dbReference type="GeneID" id="30963932"/>
<dbReference type="GO" id="GO:0006412">
    <property type="term" value="P:translation"/>
    <property type="evidence" value="ECO:0007669"/>
    <property type="project" value="InterPro"/>
</dbReference>
<dbReference type="Pfam" id="PF00281">
    <property type="entry name" value="Ribosomal_L5"/>
    <property type="match status" value="1"/>
</dbReference>
<evidence type="ECO:0000259" key="5">
    <source>
        <dbReference type="Pfam" id="PF00673"/>
    </source>
</evidence>
<dbReference type="Gene3D" id="3.30.1440.10">
    <property type="match status" value="1"/>
</dbReference>
<feature type="domain" description="Large ribosomal subunit protein uL5 N-terminal" evidence="4">
    <location>
        <begin position="139"/>
        <end position="191"/>
    </location>
</feature>
<evidence type="ECO:0000256" key="3">
    <source>
        <dbReference type="ARBA" id="ARBA00023274"/>
    </source>
</evidence>
<dbReference type="FunCoup" id="A0A1D2VMA5">
    <property type="interactions" value="640"/>
</dbReference>
<dbReference type="OrthoDB" id="539541at2759"/>
<sequence length="303" mass="34494">MTGVVSFQFAKQFARTFSSAEVLNKCKISIVKPVHHLVPISKAKLSKRFEGLKYEKTDIRSVGFRPVETEPDRFNDYYENTLKPNLLLMTFDDGFEVIEGKKRRSWDGSSSYHIHREKKKPKGVVVPTRDITPYTIDNLPKIESLVINCYANESSQFPNHPIVAQLLLQQITNVRPRKIYSRSDVVTWKIRRNTPMGAKVELKGKYLSQFLSTLTELVLPRVRSFNGLDNKKGGDRSGNISFGLTSEDVRYFPEIEANQDLWPVVFGMNFNIITSAQTDNDARLLLSGLGFPFKKIAESQPTA</sequence>
<evidence type="ECO:0000313" key="7">
    <source>
        <dbReference type="Proteomes" id="UP000095038"/>
    </source>
</evidence>
<evidence type="ECO:0000259" key="4">
    <source>
        <dbReference type="Pfam" id="PF00281"/>
    </source>
</evidence>
<dbReference type="InterPro" id="IPR031309">
    <property type="entry name" value="Ribosomal_uL5_C"/>
</dbReference>
<dbReference type="SUPFAM" id="SSF55282">
    <property type="entry name" value="RL5-like"/>
    <property type="match status" value="1"/>
</dbReference>
<protein>
    <submittedName>
        <fullName evidence="6">Ribosomal protein L5</fullName>
    </submittedName>
</protein>
<dbReference type="EMBL" id="KV454476">
    <property type="protein sequence ID" value="ODV62748.1"/>
    <property type="molecule type" value="Genomic_DNA"/>
</dbReference>
<dbReference type="GO" id="GO:0003735">
    <property type="term" value="F:structural constituent of ribosome"/>
    <property type="evidence" value="ECO:0007669"/>
    <property type="project" value="EnsemblFungi"/>
</dbReference>
<accession>A0A1D2VMA5</accession>
<name>A0A1D2VMA5_9ASCO</name>
<evidence type="ECO:0000256" key="1">
    <source>
        <dbReference type="ARBA" id="ARBA00008553"/>
    </source>
</evidence>
<keyword evidence="7" id="KW-1185">Reference proteome</keyword>
<feature type="domain" description="Large ribosomal subunit protein uL5 C-terminal" evidence="5">
    <location>
        <begin position="195"/>
        <end position="293"/>
    </location>
</feature>
<dbReference type="RefSeq" id="XP_020049055.1">
    <property type="nucleotide sequence ID" value="XM_020190296.1"/>
</dbReference>
<dbReference type="Proteomes" id="UP000095038">
    <property type="component" value="Unassembled WGS sequence"/>
</dbReference>
<dbReference type="STRING" id="1344418.A0A1D2VMA5"/>
<dbReference type="InterPro" id="IPR031310">
    <property type="entry name" value="Ribosomal_uL5_N"/>
</dbReference>
<reference evidence="7" key="1">
    <citation type="submission" date="2016-05" db="EMBL/GenBank/DDBJ databases">
        <title>Comparative genomics of biotechnologically important yeasts.</title>
        <authorList>
            <consortium name="DOE Joint Genome Institute"/>
            <person name="Riley R."/>
            <person name="Haridas S."/>
            <person name="Wolfe K.H."/>
            <person name="Lopes M.R."/>
            <person name="Hittinger C.T."/>
            <person name="Goker M."/>
            <person name="Salamov A."/>
            <person name="Wisecaver J."/>
            <person name="Long T.M."/>
            <person name="Aerts A.L."/>
            <person name="Barry K."/>
            <person name="Choi C."/>
            <person name="Clum A."/>
            <person name="Coughlan A.Y."/>
            <person name="Deshpande S."/>
            <person name="Douglass A.P."/>
            <person name="Hanson S.J."/>
            <person name="Klenk H.-P."/>
            <person name="Labutti K."/>
            <person name="Lapidus A."/>
            <person name="Lindquist E."/>
            <person name="Lipzen A."/>
            <person name="Meier-Kolthoff J.P."/>
            <person name="Ohm R.A."/>
            <person name="Otillar R.P."/>
            <person name="Pangilinan J."/>
            <person name="Peng Y."/>
            <person name="Rokas A."/>
            <person name="Rosa C.A."/>
            <person name="Scheuner C."/>
            <person name="Sibirny A.A."/>
            <person name="Slot J.C."/>
            <person name="Stielow J.B."/>
            <person name="Sun H."/>
            <person name="Kurtzman C.P."/>
            <person name="Blackwell M."/>
            <person name="Grigoriev I.V."/>
            <person name="Jeffries T.W."/>
        </authorList>
    </citation>
    <scope>NUCLEOTIDE SEQUENCE [LARGE SCALE GENOMIC DNA]</scope>
    <source>
        <strain evidence="7">DSM 1968</strain>
    </source>
</reference>
<dbReference type="Pfam" id="PF00673">
    <property type="entry name" value="Ribosomal_L5_C"/>
    <property type="match status" value="1"/>
</dbReference>
<organism evidence="6 7">
    <name type="scientific">Ascoidea rubescens DSM 1968</name>
    <dbReference type="NCBI Taxonomy" id="1344418"/>
    <lineage>
        <taxon>Eukaryota</taxon>
        <taxon>Fungi</taxon>
        <taxon>Dikarya</taxon>
        <taxon>Ascomycota</taxon>
        <taxon>Saccharomycotina</taxon>
        <taxon>Saccharomycetes</taxon>
        <taxon>Ascoideaceae</taxon>
        <taxon>Ascoidea</taxon>
    </lineage>
</organism>
<gene>
    <name evidence="6" type="ORF">ASCRUDRAFT_31734</name>
</gene>
<dbReference type="InterPro" id="IPR002132">
    <property type="entry name" value="Ribosomal_uL5"/>
</dbReference>
<keyword evidence="3" id="KW-0687">Ribonucleoprotein</keyword>
<dbReference type="InParanoid" id="A0A1D2VMA5"/>
<keyword evidence="2 6" id="KW-0689">Ribosomal protein</keyword>
<evidence type="ECO:0000313" key="6">
    <source>
        <dbReference type="EMBL" id="ODV62748.1"/>
    </source>
</evidence>
<dbReference type="InterPro" id="IPR022803">
    <property type="entry name" value="Ribosomal_uL5_dom_sf"/>
</dbReference>
<comment type="similarity">
    <text evidence="1">Belongs to the universal ribosomal protein uL5 family.</text>
</comment>
<dbReference type="AlphaFoldDB" id="A0A1D2VMA5"/>
<proteinExistence type="inferred from homology"/>
<dbReference type="GO" id="GO:0005762">
    <property type="term" value="C:mitochondrial large ribosomal subunit"/>
    <property type="evidence" value="ECO:0007669"/>
    <property type="project" value="EnsemblFungi"/>
</dbReference>
<dbReference type="PANTHER" id="PTHR11994">
    <property type="entry name" value="60S RIBOSOMAL PROTEIN L11-RELATED"/>
    <property type="match status" value="1"/>
</dbReference>